<name>A0A7Y9J2A3_9ACTN</name>
<feature type="transmembrane region" description="Helical" evidence="1">
    <location>
        <begin position="141"/>
        <end position="165"/>
    </location>
</feature>
<evidence type="ECO:0000256" key="1">
    <source>
        <dbReference type="SAM" id="Phobius"/>
    </source>
</evidence>
<dbReference type="AlphaFoldDB" id="A0A7Y9J2A3"/>
<gene>
    <name evidence="2" type="ORF">BJ968_003470</name>
</gene>
<keyword evidence="1" id="KW-1133">Transmembrane helix</keyword>
<accession>A0A7Y9J2A3</accession>
<proteinExistence type="predicted"/>
<feature type="transmembrane region" description="Helical" evidence="1">
    <location>
        <begin position="33"/>
        <end position="52"/>
    </location>
</feature>
<evidence type="ECO:0000313" key="2">
    <source>
        <dbReference type="EMBL" id="NYD23930.1"/>
    </source>
</evidence>
<organism evidence="2 3">
    <name type="scientific">Kineococcus aurantiacus</name>
    <dbReference type="NCBI Taxonomy" id="37633"/>
    <lineage>
        <taxon>Bacteria</taxon>
        <taxon>Bacillati</taxon>
        <taxon>Actinomycetota</taxon>
        <taxon>Actinomycetes</taxon>
        <taxon>Kineosporiales</taxon>
        <taxon>Kineosporiaceae</taxon>
        <taxon>Kineococcus</taxon>
    </lineage>
</organism>
<dbReference type="Proteomes" id="UP000521922">
    <property type="component" value="Unassembled WGS sequence"/>
</dbReference>
<sequence>MSGVQRACLVGAVLWLFSHGPLSALLSLDAHRAPWLSLTALAVVLVVSAYAVSPLTGRPLHLPTPAAVAVAAVVPLSGLAVTPFLDESLWRTYADYWPGLTQIAVAALVMRRHRLPALAAELASAAVLGGCLLASDLPNRAVAFAALNQPALVWFSAALGVRWLFDRTARDVARFEADAGRAVAARAVTEAREVSARQRREDLEHSVVPLLRRVTTSGPEASAWPLLSRAALTLERRLRDDLRARELLDDKVRAALRTARDRGCAVDVVDDRGPAAAGPPGFAAQLRTVLAPVLDACGTAQVTLRLPPGGGWATLSVDGSAAEADAVAAALRMAHLRGVQLAVASDLQVGDGAGSLWAELRPA</sequence>
<comment type="caution">
    <text evidence="2">The sequence shown here is derived from an EMBL/GenBank/DDBJ whole genome shotgun (WGS) entry which is preliminary data.</text>
</comment>
<keyword evidence="1" id="KW-0472">Membrane</keyword>
<keyword evidence="3" id="KW-1185">Reference proteome</keyword>
<keyword evidence="1" id="KW-0812">Transmembrane</keyword>
<evidence type="ECO:0000313" key="3">
    <source>
        <dbReference type="Proteomes" id="UP000521922"/>
    </source>
</evidence>
<feature type="transmembrane region" description="Helical" evidence="1">
    <location>
        <begin position="64"/>
        <end position="81"/>
    </location>
</feature>
<dbReference type="EMBL" id="JACCBB010000001">
    <property type="protein sequence ID" value="NYD23930.1"/>
    <property type="molecule type" value="Genomic_DNA"/>
</dbReference>
<dbReference type="RefSeq" id="WP_179754007.1">
    <property type="nucleotide sequence ID" value="NZ_BAAAGN010000003.1"/>
</dbReference>
<protein>
    <recommendedName>
        <fullName evidence="4">Signal transduction histidine kinase</fullName>
    </recommendedName>
</protein>
<evidence type="ECO:0008006" key="4">
    <source>
        <dbReference type="Google" id="ProtNLM"/>
    </source>
</evidence>
<reference evidence="2 3" key="1">
    <citation type="submission" date="2020-07" db="EMBL/GenBank/DDBJ databases">
        <title>Sequencing the genomes of 1000 actinobacteria strains.</title>
        <authorList>
            <person name="Klenk H.-P."/>
        </authorList>
    </citation>
    <scope>NUCLEOTIDE SEQUENCE [LARGE SCALE GENOMIC DNA]</scope>
    <source>
        <strain evidence="2 3">DSM 7487</strain>
    </source>
</reference>